<dbReference type="RefSeq" id="WP_070558104.1">
    <property type="nucleotide sequence ID" value="NZ_JAXHVV010000008.1"/>
</dbReference>
<dbReference type="AlphaFoldDB" id="A0A437UN10"/>
<reference evidence="1 2" key="1">
    <citation type="submission" date="2018-12" db="EMBL/GenBank/DDBJ databases">
        <title>A novel vanA-carrying plasmid in a clinical isolate of Enterococcus avium.</title>
        <authorList>
            <person name="Bernasconi O.J."/>
            <person name="Luzzaro F."/>
            <person name="Endimiani A."/>
        </authorList>
    </citation>
    <scope>NUCLEOTIDE SEQUENCE [LARGE SCALE GENOMIC DNA]</scope>
    <source>
        <strain evidence="1 2">LC0559/18</strain>
    </source>
</reference>
<dbReference type="Proteomes" id="UP000288388">
    <property type="component" value="Unassembled WGS sequence"/>
</dbReference>
<gene>
    <name evidence="1" type="ORF">EK398_09140</name>
</gene>
<evidence type="ECO:0000313" key="2">
    <source>
        <dbReference type="Proteomes" id="UP000288388"/>
    </source>
</evidence>
<protein>
    <submittedName>
        <fullName evidence="1">Uncharacterized protein</fullName>
    </submittedName>
</protein>
<dbReference type="EMBL" id="RYZS01000001">
    <property type="protein sequence ID" value="RVU95008.1"/>
    <property type="molecule type" value="Genomic_DNA"/>
</dbReference>
<name>A0A437UN10_ENTAV</name>
<evidence type="ECO:0000313" key="1">
    <source>
        <dbReference type="EMBL" id="RVU95008.1"/>
    </source>
</evidence>
<comment type="caution">
    <text evidence="1">The sequence shown here is derived from an EMBL/GenBank/DDBJ whole genome shotgun (WGS) entry which is preliminary data.</text>
</comment>
<proteinExistence type="predicted"/>
<organism evidence="1 2">
    <name type="scientific">Enterococcus avium</name>
    <name type="common">Streptococcus avium</name>
    <dbReference type="NCBI Taxonomy" id="33945"/>
    <lineage>
        <taxon>Bacteria</taxon>
        <taxon>Bacillati</taxon>
        <taxon>Bacillota</taxon>
        <taxon>Bacilli</taxon>
        <taxon>Lactobacillales</taxon>
        <taxon>Enterococcaceae</taxon>
        <taxon>Enterococcus</taxon>
    </lineage>
</organism>
<sequence>MNQINIVDVIINLIFTAIGAVAGVFLQRHYDKKNRKEDQEINLQKENARKLEEANRIRQQEENDILLLENTFFMTARTLESYHSGLKNYGFNYFEKETPRMIGILKGNCKMLQERDTNNMSKQMKTRYFFAKQMIDANINNLADDVRLLENPMYSSRIDKKATMQKAISDTDKEVASFRYASEQPISFLDSLADRNKVEKSFL</sequence>
<accession>A0A437UN10</accession>